<evidence type="ECO:0000256" key="3">
    <source>
        <dbReference type="ARBA" id="ARBA00022723"/>
    </source>
</evidence>
<feature type="domain" description="Blue (type 1) copper" evidence="9">
    <location>
        <begin position="23"/>
        <end position="148"/>
    </location>
</feature>
<proteinExistence type="predicted"/>
<evidence type="ECO:0000256" key="2">
    <source>
        <dbReference type="ARBA" id="ARBA00022448"/>
    </source>
</evidence>
<dbReference type="GO" id="GO:0005507">
    <property type="term" value="F:copper ion binding"/>
    <property type="evidence" value="ECO:0007669"/>
    <property type="project" value="UniProtKB-UniRule"/>
</dbReference>
<reference evidence="10 13" key="2">
    <citation type="submission" date="2020-12" db="EMBL/GenBank/DDBJ databases">
        <title>FDA dAtabase for Regulatory Grade micrObial Sequences (FDA-ARGOS): Supporting development and validation of Infectious Disease Dx tests.</title>
        <authorList>
            <person name="Sproer C."/>
            <person name="Gronow S."/>
            <person name="Severitt S."/>
            <person name="Schroder I."/>
            <person name="Tallon L."/>
            <person name="Sadzewicz L."/>
            <person name="Zhao X."/>
            <person name="Boylan J."/>
            <person name="Ott S."/>
            <person name="Bowen H."/>
            <person name="Vavikolanu K."/>
            <person name="Mehta A."/>
            <person name="Aluvathingal J."/>
            <person name="Nadendla S."/>
            <person name="Lowell S."/>
            <person name="Myers T."/>
            <person name="Yan Y."/>
            <person name="Sichtig H."/>
        </authorList>
    </citation>
    <scope>NUCLEOTIDE SEQUENCE [LARGE SCALE GENOMIC DNA]</scope>
    <source>
        <strain evidence="10 13">FDAARGOS_872</strain>
    </source>
</reference>
<gene>
    <name evidence="10" type="primary">azu</name>
    <name evidence="10" type="ORF">I6G29_11060</name>
    <name evidence="11" type="ORF">NCTC11997_02279</name>
</gene>
<dbReference type="InterPro" id="IPR014068">
    <property type="entry name" value="Azurin"/>
</dbReference>
<dbReference type="RefSeq" id="WP_018575613.1">
    <property type="nucleotide sequence ID" value="NZ_CP065725.1"/>
</dbReference>
<feature type="chain" id="PRO_5016479957" description="Azurin" evidence="8">
    <location>
        <begin position="22"/>
        <end position="150"/>
    </location>
</feature>
<comment type="function">
    <text evidence="8">Transfers electrons from cytochrome c551 to cytochrome oxidase.</text>
</comment>
<keyword evidence="3 8" id="KW-0479">Metal-binding</keyword>
<dbReference type="InterPro" id="IPR008972">
    <property type="entry name" value="Cupredoxin"/>
</dbReference>
<name>A0A378XJ98_9BURK</name>
<dbReference type="Proteomes" id="UP000594903">
    <property type="component" value="Chromosome"/>
</dbReference>
<dbReference type="InterPro" id="IPR028871">
    <property type="entry name" value="BlueCu_1_BS"/>
</dbReference>
<dbReference type="CDD" id="cd13922">
    <property type="entry name" value="Azurin"/>
    <property type="match status" value="1"/>
</dbReference>
<evidence type="ECO:0000313" key="13">
    <source>
        <dbReference type="Proteomes" id="UP000594903"/>
    </source>
</evidence>
<evidence type="ECO:0000313" key="12">
    <source>
        <dbReference type="Proteomes" id="UP000254603"/>
    </source>
</evidence>
<evidence type="ECO:0000256" key="6">
    <source>
        <dbReference type="ARBA" id="ARBA00023008"/>
    </source>
</evidence>
<keyword evidence="13" id="KW-1185">Reference proteome</keyword>
<dbReference type="Proteomes" id="UP000254603">
    <property type="component" value="Unassembled WGS sequence"/>
</dbReference>
<accession>A0A378XJ98</accession>
<reference evidence="11 12" key="1">
    <citation type="submission" date="2018-06" db="EMBL/GenBank/DDBJ databases">
        <authorList>
            <consortium name="Pathogen Informatics"/>
            <person name="Doyle S."/>
        </authorList>
    </citation>
    <scope>NUCLEOTIDE SEQUENCE [LARGE SCALE GENOMIC DNA]</scope>
    <source>
        <strain evidence="11 12">NCTC11997</strain>
    </source>
</reference>
<feature type="signal peptide" evidence="8">
    <location>
        <begin position="1"/>
        <end position="21"/>
    </location>
</feature>
<keyword evidence="5 8" id="KW-0249">Electron transport</keyword>
<dbReference type="GO" id="GO:0009055">
    <property type="term" value="F:electron transfer activity"/>
    <property type="evidence" value="ECO:0007669"/>
    <property type="project" value="InterPro"/>
</dbReference>
<dbReference type="Pfam" id="PF00127">
    <property type="entry name" value="Copper-bind"/>
    <property type="match status" value="1"/>
</dbReference>
<dbReference type="PROSITE" id="PS00196">
    <property type="entry name" value="COPPER_BLUE"/>
    <property type="match status" value="1"/>
</dbReference>
<dbReference type="GO" id="GO:0042597">
    <property type="term" value="C:periplasmic space"/>
    <property type="evidence" value="ECO:0007669"/>
    <property type="project" value="UniProtKB-SubCell"/>
</dbReference>
<evidence type="ECO:0000256" key="4">
    <source>
        <dbReference type="ARBA" id="ARBA00022764"/>
    </source>
</evidence>
<evidence type="ECO:0000256" key="8">
    <source>
        <dbReference type="RuleBase" id="RU363017"/>
    </source>
</evidence>
<evidence type="ECO:0000256" key="1">
    <source>
        <dbReference type="ARBA" id="ARBA00004418"/>
    </source>
</evidence>
<evidence type="ECO:0000313" key="10">
    <source>
        <dbReference type="EMBL" id="QPT39662.1"/>
    </source>
</evidence>
<sequence length="150" mass="15841">MKLKTLALTALLSFAAAPAMAADCAIDIEANDMMQFNTKEISVSKSCDEVTINLKHVGNLPKAAMGHNVVVSKAADAQAIATEAAAAGPANDYLNKDDERIVAHTEMIGGGETSSTTFKPADLAEGEEYTFFCTFPGHFAIMKGDIKLVD</sequence>
<dbReference type="SUPFAM" id="SSF49503">
    <property type="entry name" value="Cupredoxins"/>
    <property type="match status" value="1"/>
</dbReference>
<evidence type="ECO:0000256" key="5">
    <source>
        <dbReference type="ARBA" id="ARBA00022982"/>
    </source>
</evidence>
<dbReference type="STRING" id="1122619.GCA_000373745_02428"/>
<keyword evidence="8" id="KW-0732">Signal</keyword>
<keyword evidence="2 8" id="KW-0813">Transport</keyword>
<keyword evidence="4 8" id="KW-0574">Periplasm</keyword>
<keyword evidence="7" id="KW-1015">Disulfide bond</keyword>
<evidence type="ECO:0000313" key="11">
    <source>
        <dbReference type="EMBL" id="SUA57119.1"/>
    </source>
</evidence>
<dbReference type="PANTHER" id="PTHR38439:SF2">
    <property type="entry name" value="OUTER MEMBRANE PROTEIN H.8"/>
    <property type="match status" value="1"/>
</dbReference>
<dbReference type="EMBL" id="UGSB01000001">
    <property type="protein sequence ID" value="SUA57119.1"/>
    <property type="molecule type" value="Genomic_DNA"/>
</dbReference>
<dbReference type="InterPro" id="IPR050845">
    <property type="entry name" value="Cu-binding_ET"/>
</dbReference>
<protein>
    <recommendedName>
        <fullName evidence="8">Azurin</fullName>
    </recommendedName>
</protein>
<evidence type="ECO:0000256" key="7">
    <source>
        <dbReference type="ARBA" id="ARBA00023157"/>
    </source>
</evidence>
<dbReference type="AlphaFoldDB" id="A0A378XJ98"/>
<dbReference type="Gene3D" id="2.60.40.420">
    <property type="entry name" value="Cupredoxins - blue copper proteins"/>
    <property type="match status" value="1"/>
</dbReference>
<evidence type="ECO:0000259" key="9">
    <source>
        <dbReference type="Pfam" id="PF00127"/>
    </source>
</evidence>
<dbReference type="EMBL" id="CP065725">
    <property type="protein sequence ID" value="QPT39662.1"/>
    <property type="molecule type" value="Genomic_DNA"/>
</dbReference>
<dbReference type="InterPro" id="IPR000923">
    <property type="entry name" value="BlueCu_1"/>
</dbReference>
<comment type="subcellular location">
    <subcellularLocation>
        <location evidence="1 8">Periplasm</location>
    </subcellularLocation>
</comment>
<keyword evidence="6 8" id="KW-0186">Copper</keyword>
<dbReference type="PANTHER" id="PTHR38439">
    <property type="entry name" value="AURACYANIN-B"/>
    <property type="match status" value="1"/>
</dbReference>
<dbReference type="NCBIfam" id="TIGR02695">
    <property type="entry name" value="azurin"/>
    <property type="match status" value="1"/>
</dbReference>
<organism evidence="11 12">
    <name type="scientific">Oligella ureolytica</name>
    <dbReference type="NCBI Taxonomy" id="90244"/>
    <lineage>
        <taxon>Bacteria</taxon>
        <taxon>Pseudomonadati</taxon>
        <taxon>Pseudomonadota</taxon>
        <taxon>Betaproteobacteria</taxon>
        <taxon>Burkholderiales</taxon>
        <taxon>Alcaligenaceae</taxon>
        <taxon>Oligella</taxon>
    </lineage>
</organism>
<dbReference type="OrthoDB" id="9814063at2"/>